<dbReference type="EMBL" id="CP044331">
    <property type="protein sequence ID" value="QGM97626.1"/>
    <property type="molecule type" value="Genomic_DNA"/>
</dbReference>
<dbReference type="SUPFAM" id="SSF143100">
    <property type="entry name" value="TTHA1013/TTHA0281-like"/>
    <property type="match status" value="1"/>
</dbReference>
<dbReference type="AlphaFoldDB" id="A0A6B8M5H3"/>
<reference evidence="2 3" key="1">
    <citation type="submission" date="2019-09" db="EMBL/GenBank/DDBJ databases">
        <title>Isolation and complete genome sequencing of Methylocystis species.</title>
        <authorList>
            <person name="Rumah B.L."/>
            <person name="Stead C.E."/>
            <person name="Stevens B.C."/>
            <person name="Minton N.P."/>
            <person name="Grosse-Honebrink A."/>
            <person name="Zhang Y."/>
        </authorList>
    </citation>
    <scope>NUCLEOTIDE SEQUENCE [LARGE SCALE GENOMIC DNA]</scope>
    <source>
        <strain evidence="2 3">BRCS2</strain>
    </source>
</reference>
<name>A0A6B8M5H3_9HYPH</name>
<dbReference type="Gene3D" id="3.30.160.250">
    <property type="match status" value="1"/>
</dbReference>
<proteinExistence type="predicted"/>
<feature type="domain" description="HicB-like antitoxin of toxin-antitoxin system" evidence="1">
    <location>
        <begin position="4"/>
        <end position="47"/>
    </location>
</feature>
<dbReference type="KEGG" id="mpar:F7D14_09230"/>
<accession>A0A6B8M5H3</accession>
<dbReference type="InterPro" id="IPR035069">
    <property type="entry name" value="TTHA1013/TTHA0281-like"/>
</dbReference>
<sequence>MKRYIAIVHKDENSAYGMTFPDAPGCFSAADEIDDLFAMASEALELWDAGGRAADSGAAGFRDCSGRS</sequence>
<evidence type="ECO:0000259" key="1">
    <source>
        <dbReference type="Pfam" id="PF15919"/>
    </source>
</evidence>
<protein>
    <submittedName>
        <fullName evidence="2">HicB family protein</fullName>
    </submittedName>
</protein>
<evidence type="ECO:0000313" key="3">
    <source>
        <dbReference type="Proteomes" id="UP000422569"/>
    </source>
</evidence>
<keyword evidence="3" id="KW-1185">Reference proteome</keyword>
<organism evidence="2 3">
    <name type="scientific">Methylocystis parvus</name>
    <dbReference type="NCBI Taxonomy" id="134"/>
    <lineage>
        <taxon>Bacteria</taxon>
        <taxon>Pseudomonadati</taxon>
        <taxon>Pseudomonadota</taxon>
        <taxon>Alphaproteobacteria</taxon>
        <taxon>Hyphomicrobiales</taxon>
        <taxon>Methylocystaceae</taxon>
        <taxon>Methylocystis</taxon>
    </lineage>
</organism>
<gene>
    <name evidence="2" type="ORF">F7D14_09230</name>
</gene>
<evidence type="ECO:0000313" key="2">
    <source>
        <dbReference type="EMBL" id="QGM97626.1"/>
    </source>
</evidence>
<dbReference type="RefSeq" id="WP_026015923.1">
    <property type="nucleotide sequence ID" value="NZ_CP044331.1"/>
</dbReference>
<dbReference type="InterPro" id="IPR031807">
    <property type="entry name" value="HicB-like"/>
</dbReference>
<dbReference type="Pfam" id="PF15919">
    <property type="entry name" value="HicB_lk_antitox"/>
    <property type="match status" value="1"/>
</dbReference>
<dbReference type="Proteomes" id="UP000422569">
    <property type="component" value="Chromosome"/>
</dbReference>